<dbReference type="PANTHER" id="PTHR46481">
    <property type="entry name" value="ZINC FINGER BED DOMAIN-CONTAINING PROTEIN 4"/>
    <property type="match status" value="1"/>
</dbReference>
<proteinExistence type="predicted"/>
<accession>A0A8C7Y9S8</accession>
<dbReference type="GeneTree" id="ENSGT00940000161131"/>
<dbReference type="PANTHER" id="PTHR46481:SF9">
    <property type="entry name" value="ZINC FINGER BED DOMAIN-CONTAINING PROTEIN 1-LIKE"/>
    <property type="match status" value="1"/>
</dbReference>
<dbReference type="Proteomes" id="UP000694383">
    <property type="component" value="Unplaced"/>
</dbReference>
<feature type="domain" description="HAT C-terminal dimerisation" evidence="2">
    <location>
        <begin position="133"/>
        <end position="183"/>
    </location>
</feature>
<dbReference type="GO" id="GO:0046983">
    <property type="term" value="F:protein dimerization activity"/>
    <property type="evidence" value="ECO:0007669"/>
    <property type="project" value="InterPro"/>
</dbReference>
<dbReference type="SUPFAM" id="SSF53098">
    <property type="entry name" value="Ribonuclease H-like"/>
    <property type="match status" value="1"/>
</dbReference>
<dbReference type="Pfam" id="PF05699">
    <property type="entry name" value="Dimer_Tnp_hAT"/>
    <property type="match status" value="1"/>
</dbReference>
<dbReference type="InterPro" id="IPR012337">
    <property type="entry name" value="RNaseH-like_sf"/>
</dbReference>
<feature type="region of interest" description="Disordered" evidence="1">
    <location>
        <begin position="79"/>
        <end position="99"/>
    </location>
</feature>
<evidence type="ECO:0000313" key="4">
    <source>
        <dbReference type="Proteomes" id="UP000694383"/>
    </source>
</evidence>
<reference evidence="3" key="2">
    <citation type="submission" date="2025-09" db="UniProtKB">
        <authorList>
            <consortium name="Ensembl"/>
        </authorList>
    </citation>
    <scope>IDENTIFICATION</scope>
</reference>
<evidence type="ECO:0000256" key="1">
    <source>
        <dbReference type="SAM" id="MobiDB-lite"/>
    </source>
</evidence>
<dbReference type="Ensembl" id="ENSOSIT00000025709.1">
    <property type="protein sequence ID" value="ENSOSIP00000024353.1"/>
    <property type="gene ID" value="ENSOSIG00000012798.1"/>
</dbReference>
<organism evidence="3 4">
    <name type="scientific">Oryzias sinensis</name>
    <name type="common">Chinese medaka</name>
    <dbReference type="NCBI Taxonomy" id="183150"/>
    <lineage>
        <taxon>Eukaryota</taxon>
        <taxon>Metazoa</taxon>
        <taxon>Chordata</taxon>
        <taxon>Craniata</taxon>
        <taxon>Vertebrata</taxon>
        <taxon>Euteleostomi</taxon>
        <taxon>Actinopterygii</taxon>
        <taxon>Neopterygii</taxon>
        <taxon>Teleostei</taxon>
        <taxon>Neoteleostei</taxon>
        <taxon>Acanthomorphata</taxon>
        <taxon>Ovalentaria</taxon>
        <taxon>Atherinomorphae</taxon>
        <taxon>Beloniformes</taxon>
        <taxon>Adrianichthyidae</taxon>
        <taxon>Oryziinae</taxon>
        <taxon>Oryzias</taxon>
    </lineage>
</organism>
<evidence type="ECO:0000313" key="3">
    <source>
        <dbReference type="Ensembl" id="ENSOSIP00000024353.1"/>
    </source>
</evidence>
<keyword evidence="4" id="KW-1185">Reference proteome</keyword>
<dbReference type="InterPro" id="IPR052035">
    <property type="entry name" value="ZnF_BED_domain_contain"/>
</dbReference>
<name>A0A8C7Y9S8_9TELE</name>
<dbReference type="InterPro" id="IPR008906">
    <property type="entry name" value="HATC_C_dom"/>
</dbReference>
<evidence type="ECO:0000259" key="2">
    <source>
        <dbReference type="Pfam" id="PF05699"/>
    </source>
</evidence>
<reference evidence="3" key="1">
    <citation type="submission" date="2025-08" db="UniProtKB">
        <authorList>
            <consortium name="Ensembl"/>
        </authorList>
    </citation>
    <scope>IDENTIFICATION</scope>
</reference>
<protein>
    <recommendedName>
        <fullName evidence="2">HAT C-terminal dimerisation domain-containing protein</fullName>
    </recommendedName>
</protein>
<dbReference type="AlphaFoldDB" id="A0A8C7Y9S8"/>
<sequence length="219" mass="24812">MLAHLEGVLEESGDDSKLTANLKHVFLEQMKGRYDDGTIQRMMRKATLLDPRYRGDHMKPTELRSTKFEIMQDINLLLPRPKPGPSHAGEDGEEPDVGIATVPNKKKWSLGSLLAKRAAAATLTDEQKVESEMTIYLQEMPIDGEENPLTWWKRNETRFPFLARLARKYLCICATSTPSERVLTSQSFINTGSPLFAVQYHPDYTTANVQEKKSESTQN</sequence>